<dbReference type="PANTHER" id="PTHR31507:SF3">
    <property type="entry name" value="TIL DOMAIN-CONTAINING PROTEIN"/>
    <property type="match status" value="1"/>
</dbReference>
<dbReference type="Proteomes" id="UP001432027">
    <property type="component" value="Unassembled WGS sequence"/>
</dbReference>
<dbReference type="PANTHER" id="PTHR31507">
    <property type="entry name" value="PROTEIN CBG15923"/>
    <property type="match status" value="1"/>
</dbReference>
<dbReference type="EMBL" id="BTSX01000005">
    <property type="protein sequence ID" value="GMT02426.1"/>
    <property type="molecule type" value="Genomic_DNA"/>
</dbReference>
<evidence type="ECO:0008006" key="3">
    <source>
        <dbReference type="Google" id="ProtNLM"/>
    </source>
</evidence>
<reference evidence="1" key="1">
    <citation type="submission" date="2023-10" db="EMBL/GenBank/DDBJ databases">
        <title>Genome assembly of Pristionchus species.</title>
        <authorList>
            <person name="Yoshida K."/>
            <person name="Sommer R.J."/>
        </authorList>
    </citation>
    <scope>NUCLEOTIDE SEQUENCE</scope>
    <source>
        <strain evidence="1">RS0144</strain>
    </source>
</reference>
<evidence type="ECO:0000313" key="1">
    <source>
        <dbReference type="EMBL" id="GMT02426.1"/>
    </source>
</evidence>
<feature type="non-terminal residue" evidence="1">
    <location>
        <position position="1"/>
    </location>
</feature>
<keyword evidence="2" id="KW-1185">Reference proteome</keyword>
<gene>
    <name evidence="1" type="ORF">PENTCL1PPCAC_24600</name>
</gene>
<dbReference type="AlphaFoldDB" id="A0AAV5U6A7"/>
<protein>
    <recommendedName>
        <fullName evidence="3">SCP domain-containing protein</fullName>
    </recommendedName>
</protein>
<comment type="caution">
    <text evidence="1">The sequence shown here is derived from an EMBL/GenBank/DDBJ whole genome shotgun (WGS) entry which is preliminary data.</text>
</comment>
<organism evidence="1 2">
    <name type="scientific">Pristionchus entomophagus</name>
    <dbReference type="NCBI Taxonomy" id="358040"/>
    <lineage>
        <taxon>Eukaryota</taxon>
        <taxon>Metazoa</taxon>
        <taxon>Ecdysozoa</taxon>
        <taxon>Nematoda</taxon>
        <taxon>Chromadorea</taxon>
        <taxon>Rhabditida</taxon>
        <taxon>Rhabditina</taxon>
        <taxon>Diplogasteromorpha</taxon>
        <taxon>Diplogasteroidea</taxon>
        <taxon>Neodiplogasteridae</taxon>
        <taxon>Pristionchus</taxon>
    </lineage>
</organism>
<evidence type="ECO:0000313" key="2">
    <source>
        <dbReference type="Proteomes" id="UP001432027"/>
    </source>
</evidence>
<sequence length="153" mass="17034">LQPDSIPTAAQLWNYSYYYNFGLGVHAFCADQNCINAIQSNGIEYDMTVERGLVGKAVSESAITAVRTACPTGSQNLRNRGFARSGNHYVHNLIGSGLKQGWVSIAYGACSATRSIKRWKSRYSDDLNYDVDLEWNAWYQGMVQDGGAVHFYM</sequence>
<proteinExistence type="predicted"/>
<name>A0AAV5U6A7_9BILA</name>
<feature type="non-terminal residue" evidence="1">
    <location>
        <position position="153"/>
    </location>
</feature>
<accession>A0AAV5U6A7</accession>